<dbReference type="PANTHER" id="PTHR43877">
    <property type="entry name" value="AMINOALKYLPHOSPHONATE N-ACETYLTRANSFERASE-RELATED-RELATED"/>
    <property type="match status" value="1"/>
</dbReference>
<evidence type="ECO:0000313" key="5">
    <source>
        <dbReference type="Proteomes" id="UP001548832"/>
    </source>
</evidence>
<dbReference type="EMBL" id="JBEWSZ010000001">
    <property type="protein sequence ID" value="MET2825522.1"/>
    <property type="molecule type" value="Genomic_DNA"/>
</dbReference>
<dbReference type="PANTHER" id="PTHR43877:SF1">
    <property type="entry name" value="ACETYLTRANSFERASE"/>
    <property type="match status" value="1"/>
</dbReference>
<accession>A0ABV2D692</accession>
<evidence type="ECO:0000259" key="3">
    <source>
        <dbReference type="PROSITE" id="PS51186"/>
    </source>
</evidence>
<dbReference type="InterPro" id="IPR050832">
    <property type="entry name" value="Bact_Acetyltransf"/>
</dbReference>
<dbReference type="GO" id="GO:0016746">
    <property type="term" value="F:acyltransferase activity"/>
    <property type="evidence" value="ECO:0007669"/>
    <property type="project" value="UniProtKB-KW"/>
</dbReference>
<dbReference type="InterPro" id="IPR000182">
    <property type="entry name" value="GNAT_dom"/>
</dbReference>
<protein>
    <submittedName>
        <fullName evidence="4">GNAT family N-acetyltransferase</fullName>
        <ecNumber evidence="4">2.3.1.-</ecNumber>
    </submittedName>
</protein>
<dbReference type="RefSeq" id="WP_354457616.1">
    <property type="nucleotide sequence ID" value="NZ_JBEWSZ010000001.1"/>
</dbReference>
<dbReference type="CDD" id="cd04301">
    <property type="entry name" value="NAT_SF"/>
    <property type="match status" value="1"/>
</dbReference>
<dbReference type="Gene3D" id="3.40.630.30">
    <property type="match status" value="1"/>
</dbReference>
<dbReference type="PROSITE" id="PS51186">
    <property type="entry name" value="GNAT"/>
    <property type="match status" value="1"/>
</dbReference>
<sequence>MEFGVRVGHENDAAGISAVILRALREINAKDYAVDIIQRVELSFSPSAVRDLIGKRKVFVAEIAGRIVGTASLDGGVVRTVFVDPDAQGQGVGRRLMGEVELAARRAGVTMLTVPSSVTAEAFYVRLGFRAVRDSYHGEERTIIMERALK</sequence>
<keyword evidence="5" id="KW-1185">Reference proteome</keyword>
<gene>
    <name evidence="4" type="ORF">ABVQ20_00865</name>
</gene>
<dbReference type="EC" id="2.3.1.-" evidence="4"/>
<comment type="caution">
    <text evidence="4">The sequence shown here is derived from an EMBL/GenBank/DDBJ whole genome shotgun (WGS) entry which is preliminary data.</text>
</comment>
<reference evidence="4 5" key="1">
    <citation type="submission" date="2024-06" db="EMBL/GenBank/DDBJ databases">
        <authorList>
            <person name="Kim D.-U."/>
        </authorList>
    </citation>
    <scope>NUCLEOTIDE SEQUENCE [LARGE SCALE GENOMIC DNA]</scope>
    <source>
        <strain evidence="4 5">KACC15460</strain>
    </source>
</reference>
<dbReference type="Pfam" id="PF13673">
    <property type="entry name" value="Acetyltransf_10"/>
    <property type="match status" value="1"/>
</dbReference>
<organism evidence="4 5">
    <name type="scientific">Mesorhizobium shangrilense</name>
    <dbReference type="NCBI Taxonomy" id="460060"/>
    <lineage>
        <taxon>Bacteria</taxon>
        <taxon>Pseudomonadati</taxon>
        <taxon>Pseudomonadota</taxon>
        <taxon>Alphaproteobacteria</taxon>
        <taxon>Hyphomicrobiales</taxon>
        <taxon>Phyllobacteriaceae</taxon>
        <taxon>Mesorhizobium</taxon>
    </lineage>
</organism>
<dbReference type="SUPFAM" id="SSF55729">
    <property type="entry name" value="Acyl-CoA N-acyltransferases (Nat)"/>
    <property type="match status" value="1"/>
</dbReference>
<evidence type="ECO:0000256" key="1">
    <source>
        <dbReference type="ARBA" id="ARBA00022679"/>
    </source>
</evidence>
<proteinExistence type="predicted"/>
<dbReference type="Proteomes" id="UP001548832">
    <property type="component" value="Unassembled WGS sequence"/>
</dbReference>
<dbReference type="InterPro" id="IPR016181">
    <property type="entry name" value="Acyl_CoA_acyltransferase"/>
</dbReference>
<feature type="domain" description="N-acetyltransferase" evidence="3">
    <location>
        <begin position="19"/>
        <end position="150"/>
    </location>
</feature>
<keyword evidence="1 4" id="KW-0808">Transferase</keyword>
<name>A0ABV2D692_9HYPH</name>
<keyword evidence="2 4" id="KW-0012">Acyltransferase</keyword>
<evidence type="ECO:0000256" key="2">
    <source>
        <dbReference type="ARBA" id="ARBA00023315"/>
    </source>
</evidence>
<evidence type="ECO:0000313" key="4">
    <source>
        <dbReference type="EMBL" id="MET2825522.1"/>
    </source>
</evidence>